<dbReference type="OrthoDB" id="5190231at2"/>
<dbReference type="AlphaFoldDB" id="A0A172QSJ7"/>
<evidence type="ECO:0000313" key="1">
    <source>
        <dbReference type="EMBL" id="ANE03642.1"/>
    </source>
</evidence>
<dbReference type="EMBL" id="CP015622">
    <property type="protein sequence ID" value="ANE03642.1"/>
    <property type="molecule type" value="Genomic_DNA"/>
</dbReference>
<dbReference type="KEGG" id="ccjz:ccrud_05050"/>
<gene>
    <name evidence="1" type="ORF">ccrud_05050</name>
</gene>
<proteinExistence type="predicted"/>
<evidence type="ECO:0000313" key="2">
    <source>
        <dbReference type="Proteomes" id="UP000076929"/>
    </source>
</evidence>
<accession>A0A172QSJ7</accession>
<keyword evidence="2" id="KW-1185">Reference proteome</keyword>
<dbReference type="STRING" id="1652495.ccrud_05050"/>
<organism evidence="1 2">
    <name type="scientific">Corynebacterium crudilactis</name>
    <dbReference type="NCBI Taxonomy" id="1652495"/>
    <lineage>
        <taxon>Bacteria</taxon>
        <taxon>Bacillati</taxon>
        <taxon>Actinomycetota</taxon>
        <taxon>Actinomycetes</taxon>
        <taxon>Mycobacteriales</taxon>
        <taxon>Corynebacteriaceae</taxon>
        <taxon>Corynebacterium</taxon>
    </lineage>
</organism>
<name>A0A172QSJ7_9CORY</name>
<protein>
    <submittedName>
        <fullName evidence="1">Uncharacterized protein</fullName>
    </submittedName>
</protein>
<sequence>MSAQHLLIPYKGIDDIRFGMTLEQVTQVLGTPDQVRHEDIVNLTFAQYGASEFKFDDDTGTLIAILVYKPGRGKAIREQLGKVPYVPVFHDEIEILDKDGFELLCEREQTTEGIGNTGVLFPKLGFLVTGFRKRVPEGRYLIAFPQERLKYYEELWLNV</sequence>
<reference evidence="1 2" key="1">
    <citation type="submission" date="2016-05" db="EMBL/GenBank/DDBJ databases">
        <title>Complete genome sequence of Corynebacterium crudilactis, a new Corynebacterium species isolated from raw cow's milk.</title>
        <authorList>
            <person name="Christian R."/>
            <person name="Zimmermann J."/>
            <person name="Lipski A."/>
            <person name="Kalinowski J."/>
        </authorList>
    </citation>
    <scope>NUCLEOTIDE SEQUENCE [LARGE SCALE GENOMIC DNA]</scope>
    <source>
        <strain evidence="1 2">JZ16</strain>
    </source>
</reference>
<dbReference type="Proteomes" id="UP000076929">
    <property type="component" value="Chromosome"/>
</dbReference>
<dbReference type="RefSeq" id="WP_066565141.1">
    <property type="nucleotide sequence ID" value="NZ_CP015622.1"/>
</dbReference>